<evidence type="ECO:0000259" key="1">
    <source>
        <dbReference type="Pfam" id="PF13701"/>
    </source>
</evidence>
<dbReference type="EMBL" id="AUZZ01002115">
    <property type="protein sequence ID" value="EQD61634.1"/>
    <property type="molecule type" value="Genomic_DNA"/>
</dbReference>
<gene>
    <name evidence="2" type="ORF">B2A_03166</name>
</gene>
<reference evidence="2" key="2">
    <citation type="journal article" date="2014" name="ISME J.">
        <title>Microbial stratification in low pH oxic and suboxic macroscopic growths along an acid mine drainage.</title>
        <authorList>
            <person name="Mendez-Garcia C."/>
            <person name="Mesa V."/>
            <person name="Sprenger R.R."/>
            <person name="Richter M."/>
            <person name="Diez M.S."/>
            <person name="Solano J."/>
            <person name="Bargiela R."/>
            <person name="Golyshina O.V."/>
            <person name="Manteca A."/>
            <person name="Ramos J.L."/>
            <person name="Gallego J.R."/>
            <person name="Llorente I."/>
            <person name="Martins Dos Santos V.A."/>
            <person name="Jensen O.N."/>
            <person name="Pelaez A.I."/>
            <person name="Sanchez J."/>
            <person name="Ferrer M."/>
        </authorList>
    </citation>
    <scope>NUCLEOTIDE SEQUENCE</scope>
</reference>
<comment type="caution">
    <text evidence="2">The sequence shown here is derived from an EMBL/GenBank/DDBJ whole genome shotgun (WGS) entry which is preliminary data.</text>
</comment>
<feature type="non-terminal residue" evidence="2">
    <location>
        <position position="238"/>
    </location>
</feature>
<dbReference type="NCBIfam" id="NF033539">
    <property type="entry name" value="transpos_IS1380"/>
    <property type="match status" value="1"/>
</dbReference>
<dbReference type="InterPro" id="IPR025668">
    <property type="entry name" value="Tnp_DDE_dom"/>
</dbReference>
<feature type="domain" description="Transposase DDE" evidence="1">
    <location>
        <begin position="8"/>
        <end position="238"/>
    </location>
</feature>
<organism evidence="2">
    <name type="scientific">mine drainage metagenome</name>
    <dbReference type="NCBI Taxonomy" id="410659"/>
    <lineage>
        <taxon>unclassified sequences</taxon>
        <taxon>metagenomes</taxon>
        <taxon>ecological metagenomes</taxon>
    </lineage>
</organism>
<accession>T1C8D5</accession>
<evidence type="ECO:0000313" key="2">
    <source>
        <dbReference type="EMBL" id="EQD61634.1"/>
    </source>
</evidence>
<protein>
    <submittedName>
        <fullName evidence="2">Transposase IS4 family protein</fullName>
    </submittedName>
</protein>
<sequence length="238" mass="26607">MGAGPGHTQLVIDIDSTICEVHGTKKQGANFGYTKCRCYHPLLAVRADTGEIVNQRLRKGSSHTARGVRRFIKDTIARLRRAGAKGEIVVRFDSGYWSNETIALLEKLGVRYSMAIRAGTKGIKAMIEEISEDSWSEIPYTPDGEAQVAEMIYQNRRLVIRRTRLIGKQAELWPNWRYFGFLTDLGGTTVEADQFQRNRAVIELCIRDIKDSALEHLPSGNFSANGVWLACAALAHNL</sequence>
<dbReference type="Pfam" id="PF13701">
    <property type="entry name" value="DDE_Tnp_1_4"/>
    <property type="match status" value="1"/>
</dbReference>
<proteinExistence type="predicted"/>
<dbReference type="InterPro" id="IPR047960">
    <property type="entry name" value="Transpos_IS1380"/>
</dbReference>
<name>T1C8D5_9ZZZZ</name>
<reference evidence="2" key="1">
    <citation type="submission" date="2013-08" db="EMBL/GenBank/DDBJ databases">
        <authorList>
            <person name="Mendez C."/>
            <person name="Richter M."/>
            <person name="Ferrer M."/>
            <person name="Sanchez J."/>
        </authorList>
    </citation>
    <scope>NUCLEOTIDE SEQUENCE</scope>
</reference>
<dbReference type="AlphaFoldDB" id="T1C8D5"/>